<reference evidence="1 2" key="1">
    <citation type="journal article" date="2020" name="Nature">
        <title>Six reference-quality genomes reveal evolution of bat adaptations.</title>
        <authorList>
            <person name="Jebb D."/>
            <person name="Huang Z."/>
            <person name="Pippel M."/>
            <person name="Hughes G.M."/>
            <person name="Lavrichenko K."/>
            <person name="Devanna P."/>
            <person name="Winkler S."/>
            <person name="Jermiin L.S."/>
            <person name="Skirmuntt E.C."/>
            <person name="Katzourakis A."/>
            <person name="Burkitt-Gray L."/>
            <person name="Ray D.A."/>
            <person name="Sullivan K.A.M."/>
            <person name="Roscito J.G."/>
            <person name="Kirilenko B.M."/>
            <person name="Davalos L.M."/>
            <person name="Corthals A.P."/>
            <person name="Power M.L."/>
            <person name="Jones G."/>
            <person name="Ransome R.D."/>
            <person name="Dechmann D.K.N."/>
            <person name="Locatelli A.G."/>
            <person name="Puechmaille S.J."/>
            <person name="Fedrigo O."/>
            <person name="Jarvis E.D."/>
            <person name="Hiller M."/>
            <person name="Vernes S.C."/>
            <person name="Myers E.W."/>
            <person name="Teeling E.C."/>
        </authorList>
    </citation>
    <scope>NUCLEOTIDE SEQUENCE [LARGE SCALE GENOMIC DNA]</scope>
    <source>
        <strain evidence="1">MRouAeg1</strain>
        <tissue evidence="1">Muscle</tissue>
    </source>
</reference>
<evidence type="ECO:0000313" key="1">
    <source>
        <dbReference type="EMBL" id="KAF6439841.1"/>
    </source>
</evidence>
<gene>
    <name evidence="1" type="ORF">HJG63_001416</name>
</gene>
<dbReference type="Proteomes" id="UP000593571">
    <property type="component" value="Unassembled WGS sequence"/>
</dbReference>
<comment type="caution">
    <text evidence="1">The sequence shown here is derived from an EMBL/GenBank/DDBJ whole genome shotgun (WGS) entry which is preliminary data.</text>
</comment>
<organism evidence="1 2">
    <name type="scientific">Rousettus aegyptiacus</name>
    <name type="common">Egyptian fruit bat</name>
    <name type="synonym">Pteropus aegyptiacus</name>
    <dbReference type="NCBI Taxonomy" id="9407"/>
    <lineage>
        <taxon>Eukaryota</taxon>
        <taxon>Metazoa</taxon>
        <taxon>Chordata</taxon>
        <taxon>Craniata</taxon>
        <taxon>Vertebrata</taxon>
        <taxon>Euteleostomi</taxon>
        <taxon>Mammalia</taxon>
        <taxon>Eutheria</taxon>
        <taxon>Laurasiatheria</taxon>
        <taxon>Chiroptera</taxon>
        <taxon>Yinpterochiroptera</taxon>
        <taxon>Pteropodoidea</taxon>
        <taxon>Pteropodidae</taxon>
        <taxon>Rousettinae</taxon>
        <taxon>Rousettus</taxon>
    </lineage>
</organism>
<accession>A0A7J8EWZ8</accession>
<keyword evidence="2" id="KW-1185">Reference proteome</keyword>
<sequence>MTPSPLLWVKKSLRSPPCLPQKLLMNCSTSETLLCGPTRSAADSIRKLALSWRLLPPGPASIYWVWFWPCCVAGVRASTGVQSLHIGAFCAGRLTYDLGL</sequence>
<protein>
    <submittedName>
        <fullName evidence="1">BAF chromatin remodeling complex subunit BCL7B</fullName>
    </submittedName>
</protein>
<dbReference type="EMBL" id="JACASE010000008">
    <property type="protein sequence ID" value="KAF6439841.1"/>
    <property type="molecule type" value="Genomic_DNA"/>
</dbReference>
<evidence type="ECO:0000313" key="2">
    <source>
        <dbReference type="Proteomes" id="UP000593571"/>
    </source>
</evidence>
<proteinExistence type="predicted"/>
<name>A0A7J8EWZ8_ROUAE</name>
<dbReference type="AlphaFoldDB" id="A0A7J8EWZ8"/>